<organism evidence="2">
    <name type="scientific">Kwoniella bestiolae CBS 10118</name>
    <dbReference type="NCBI Taxonomy" id="1296100"/>
    <lineage>
        <taxon>Eukaryota</taxon>
        <taxon>Fungi</taxon>
        <taxon>Dikarya</taxon>
        <taxon>Basidiomycota</taxon>
        <taxon>Agaricomycotina</taxon>
        <taxon>Tremellomycetes</taxon>
        <taxon>Tremellales</taxon>
        <taxon>Cryptococcaceae</taxon>
        <taxon>Kwoniella</taxon>
    </lineage>
</organism>
<sequence length="465" mass="52388">MSPSSSLTSSSPNAATTHMNTLPSLPLDRLPPELSLYLMDHLSSACDPASLLNLMSCNKDMYDHFSKVLYRDLILDKKNAWNVCLGIDWSLESEPCPSDTPQEAKARDVKTSVIGRIKRLWKHKDDPKGKSKGIVPKLDADIPALTFPPVPPPFGLDILSIHHRKVQLLNYVQSLYISDLESATYIAKSLGPEILTCPKPGDPPLSIPQSPPKTFSNVKTVSLDVDLMKAETSFFGSKIGGLLMGLSWDQAPLFDPYAHPNPGNTLYTLSHILRPTHMCSTWCQGLERPWDCTFFWRMRELVANWNLKSFTWHSTAGLIDPGRDNALYPSDDPRAVTCFFPPNIPVIRAFNHTSLMDRCGGPSGEECECRKALRGVLIYLTLQDWENEESNEARRVELIGYPCLMGIGVDDLLEAVVESQRWLDHHEVEIERAKRDWIGRRDWLERKFRILEVDEADGCVCCGRK</sequence>
<proteinExistence type="predicted"/>
<dbReference type="Proteomes" id="UP000092730">
    <property type="component" value="Chromosome 1"/>
</dbReference>
<reference evidence="3" key="2">
    <citation type="submission" date="2013-07" db="EMBL/GenBank/DDBJ databases">
        <authorList>
            <consortium name="The Broad Institute Genome Sequencing Platform"/>
            <person name="Cuomo C."/>
            <person name="Litvintseva A."/>
            <person name="Chen Y."/>
            <person name="Heitman J."/>
            <person name="Sun S."/>
            <person name="Springer D."/>
            <person name="Dromer F."/>
            <person name="Young S.K."/>
            <person name="Zeng Q."/>
            <person name="Gargeya S."/>
            <person name="Fitzgerald M."/>
            <person name="Abouelleil A."/>
            <person name="Alvarado L."/>
            <person name="Berlin A.M."/>
            <person name="Chapman S.B."/>
            <person name="Dewar J."/>
            <person name="Goldberg J."/>
            <person name="Griggs A."/>
            <person name="Gujja S."/>
            <person name="Hansen M."/>
            <person name="Howarth C."/>
            <person name="Imamovic A."/>
            <person name="Larimer J."/>
            <person name="McCowan C."/>
            <person name="Murphy C."/>
            <person name="Pearson M."/>
            <person name="Priest M."/>
            <person name="Roberts A."/>
            <person name="Saif S."/>
            <person name="Shea T."/>
            <person name="Sykes S."/>
            <person name="Wortman J."/>
            <person name="Nusbaum C."/>
            <person name="Birren B."/>
        </authorList>
    </citation>
    <scope>NUCLEOTIDE SEQUENCE</scope>
    <source>
        <strain evidence="3">CBS 10118</strain>
    </source>
</reference>
<feature type="compositionally biased region" description="Low complexity" evidence="1">
    <location>
        <begin position="1"/>
        <end position="12"/>
    </location>
</feature>
<evidence type="ECO:0000313" key="3">
    <source>
        <dbReference type="EMBL" id="WVW78147.1"/>
    </source>
</evidence>
<dbReference type="EMBL" id="CP144541">
    <property type="protein sequence ID" value="WVW78147.1"/>
    <property type="molecule type" value="Genomic_DNA"/>
</dbReference>
<evidence type="ECO:0000313" key="4">
    <source>
        <dbReference type="Proteomes" id="UP000092730"/>
    </source>
</evidence>
<dbReference type="KEGG" id="kbi:30207870"/>
<dbReference type="GeneID" id="30207870"/>
<dbReference type="VEuPathDB" id="FungiDB:I302_03471"/>
<evidence type="ECO:0000256" key="1">
    <source>
        <dbReference type="SAM" id="MobiDB-lite"/>
    </source>
</evidence>
<feature type="region of interest" description="Disordered" evidence="1">
    <location>
        <begin position="1"/>
        <end position="26"/>
    </location>
</feature>
<dbReference type="EMBL" id="KI894020">
    <property type="protein sequence ID" value="OCF25798.1"/>
    <property type="molecule type" value="Genomic_DNA"/>
</dbReference>
<feature type="compositionally biased region" description="Polar residues" evidence="1">
    <location>
        <begin position="13"/>
        <end position="23"/>
    </location>
</feature>
<reference evidence="2" key="3">
    <citation type="submission" date="2014-01" db="EMBL/GenBank/DDBJ databases">
        <title>Evolution of pathogenesis and genome organization in the Tremellales.</title>
        <authorList>
            <person name="Cuomo C."/>
            <person name="Litvintseva A."/>
            <person name="Heitman J."/>
            <person name="Chen Y."/>
            <person name="Sun S."/>
            <person name="Springer D."/>
            <person name="Dromer F."/>
            <person name="Young S."/>
            <person name="Zeng Q."/>
            <person name="Chapman S."/>
            <person name="Gujja S."/>
            <person name="Saif S."/>
            <person name="Birren B."/>
        </authorList>
    </citation>
    <scope>NUCLEOTIDE SEQUENCE</scope>
    <source>
        <strain evidence="2">CBS 10118</strain>
    </source>
</reference>
<dbReference type="RefSeq" id="XP_019046868.1">
    <property type="nucleotide sequence ID" value="XM_019190120.1"/>
</dbReference>
<reference evidence="3" key="4">
    <citation type="submission" date="2024-02" db="EMBL/GenBank/DDBJ databases">
        <title>Comparative genomics of Cryptococcus and Kwoniella reveals pathogenesis evolution and contrasting modes of karyotype evolution via chromosome fusion or intercentromeric recombination.</title>
        <authorList>
            <person name="Coelho M.A."/>
            <person name="David-Palma M."/>
            <person name="Shea T."/>
            <person name="Bowers K."/>
            <person name="McGinley-Smith S."/>
            <person name="Mohammad A.W."/>
            <person name="Gnirke A."/>
            <person name="Yurkov A.M."/>
            <person name="Nowrousian M."/>
            <person name="Sun S."/>
            <person name="Cuomo C.A."/>
            <person name="Heitman J."/>
        </authorList>
    </citation>
    <scope>NUCLEOTIDE SEQUENCE</scope>
    <source>
        <strain evidence="3">CBS 10118</strain>
    </source>
</reference>
<evidence type="ECO:0000313" key="2">
    <source>
        <dbReference type="EMBL" id="OCF25798.1"/>
    </source>
</evidence>
<name>A0A1B9G483_9TREE</name>
<keyword evidence="4" id="KW-1185">Reference proteome</keyword>
<accession>A0A1B9G483</accession>
<reference evidence="2" key="1">
    <citation type="submission" date="2013-07" db="EMBL/GenBank/DDBJ databases">
        <title>The Genome Sequence of Cryptococcus bestiolae CBS10118.</title>
        <authorList>
            <consortium name="The Broad Institute Genome Sequencing Platform"/>
            <person name="Cuomo C."/>
            <person name="Litvintseva A."/>
            <person name="Chen Y."/>
            <person name="Heitman J."/>
            <person name="Sun S."/>
            <person name="Springer D."/>
            <person name="Dromer F."/>
            <person name="Young S.K."/>
            <person name="Zeng Q."/>
            <person name="Gargeya S."/>
            <person name="Fitzgerald M."/>
            <person name="Abouelleil A."/>
            <person name="Alvarado L."/>
            <person name="Berlin A.M."/>
            <person name="Chapman S.B."/>
            <person name="Dewar J."/>
            <person name="Goldberg J."/>
            <person name="Griggs A."/>
            <person name="Gujja S."/>
            <person name="Hansen M."/>
            <person name="Howarth C."/>
            <person name="Imamovic A."/>
            <person name="Larimer J."/>
            <person name="McCowan C."/>
            <person name="Murphy C."/>
            <person name="Pearson M."/>
            <person name="Priest M."/>
            <person name="Roberts A."/>
            <person name="Saif S."/>
            <person name="Shea T."/>
            <person name="Sykes S."/>
            <person name="Wortman J."/>
            <person name="Nusbaum C."/>
            <person name="Birren B."/>
        </authorList>
    </citation>
    <scope>NUCLEOTIDE SEQUENCE [LARGE SCALE GENOMIC DNA]</scope>
    <source>
        <strain evidence="2">CBS 10118</strain>
    </source>
</reference>
<dbReference type="AlphaFoldDB" id="A0A1B9G483"/>
<gene>
    <name evidence="2" type="ORF">I302_03471</name>
    <name evidence="3" type="ORF">I302_100098</name>
</gene>
<protein>
    <submittedName>
        <fullName evidence="2">Uncharacterized protein</fullName>
    </submittedName>
</protein>